<organismHost>
    <name type="scientific">Sus scrofa</name>
    <name type="common">Pig</name>
    <dbReference type="NCBI Taxonomy" id="9823"/>
</organismHost>
<accession>A8CP67</accession>
<organismHost>
    <name type="scientific">Cercopithecus hamlyni</name>
    <name type="common">Owl-faced monkey</name>
    <name type="synonym">Hamlyn's monkey</name>
    <dbReference type="NCBI Taxonomy" id="9536"/>
</organismHost>
<dbReference type="Gene3D" id="2.40.30.190">
    <property type="match status" value="1"/>
</dbReference>
<feature type="domain" description="Structural protein 2 second" evidence="2">
    <location>
        <begin position="1"/>
        <end position="32"/>
    </location>
</feature>
<organismHost>
    <name type="scientific">Chlorocebus aethiops</name>
    <name type="common">Green monkey</name>
    <name type="synonym">Cercopithecus aethiops</name>
    <dbReference type="NCBI Taxonomy" id="9534"/>
</organismHost>
<protein>
    <submittedName>
        <fullName evidence="3">Capsid protein</fullName>
    </submittedName>
</protein>
<proteinExistence type="predicted"/>
<sequence length="32" mass="3561">TVKLYTSVENAQQHKGIAIRHDIDLGVSRVVI</sequence>
<dbReference type="GO" id="GO:0019028">
    <property type="term" value="C:viral capsid"/>
    <property type="evidence" value="ECO:0007669"/>
    <property type="project" value="UniProtKB-KW"/>
</dbReference>
<organismHost>
    <name type="scientific">Macaca</name>
    <name type="common">macaques</name>
    <dbReference type="NCBI Taxonomy" id="9539"/>
</organismHost>
<keyword evidence="1" id="KW-0946">Virion</keyword>
<organismHost>
    <name type="scientific">Mus musculus</name>
    <name type="common">Mouse</name>
    <dbReference type="NCBI Taxonomy" id="10090"/>
</organismHost>
<organismHost>
    <name type="scientific">Gallus gallus</name>
    <name type="common">Chicken</name>
    <dbReference type="NCBI Taxonomy" id="9031"/>
</organismHost>
<dbReference type="Pfam" id="PF20751">
    <property type="entry name" value="SP2_M"/>
    <property type="match status" value="1"/>
</dbReference>
<keyword evidence="1" id="KW-0167">Capsid protein</keyword>
<dbReference type="InterPro" id="IPR048802">
    <property type="entry name" value="SP2_M"/>
</dbReference>
<organism evidence="3">
    <name type="scientific">Hepatitis E virus</name>
    <name type="common">HEV</name>
    <dbReference type="NCBI Taxonomy" id="1678143"/>
    <lineage>
        <taxon>Viruses</taxon>
        <taxon>Riboviria</taxon>
        <taxon>Orthornavirae</taxon>
        <taxon>Kitrinoviricota</taxon>
        <taxon>Alsuviricetes</taxon>
        <taxon>Hepelivirales</taxon>
        <taxon>Hepeviridae</taxon>
        <taxon>Orthohepevirinae</taxon>
        <taxon>Paslahepevirus</taxon>
    </lineage>
</organism>
<evidence type="ECO:0000256" key="1">
    <source>
        <dbReference type="ARBA" id="ARBA00022561"/>
    </source>
</evidence>
<feature type="non-terminal residue" evidence="3">
    <location>
        <position position="1"/>
    </location>
</feature>
<evidence type="ECO:0000313" key="3">
    <source>
        <dbReference type="EMBL" id="ABV64819.1"/>
    </source>
</evidence>
<organismHost>
    <name type="scientific">Pan troglodytes</name>
    <name type="common">Chimpanzee</name>
    <dbReference type="NCBI Taxonomy" id="9598"/>
</organismHost>
<evidence type="ECO:0000259" key="2">
    <source>
        <dbReference type="Pfam" id="PF20751"/>
    </source>
</evidence>
<name>A8CP67_HEV</name>
<feature type="non-terminal residue" evidence="3">
    <location>
        <position position="32"/>
    </location>
</feature>
<organismHost>
    <name type="scientific">Callithrix</name>
    <dbReference type="NCBI Taxonomy" id="9481"/>
</organismHost>
<reference evidence="3" key="1">
    <citation type="journal article" date="2007" name="J. Med. Virol.">
        <title>Comparison of real-time fluorescent RT-PCR and conventional RT-PCR for the detection of hepatitis E virus genotypes prevalent in China.</title>
        <authorList>
            <person name="Zhao C."/>
            <person name="Li Z."/>
            <person name="Yan B."/>
            <person name="Harrison T.J."/>
            <person name="Guo X."/>
            <person name="Zhang F."/>
            <person name="Yin J."/>
            <person name="Yan Y."/>
            <person name="Wang Y."/>
        </authorList>
    </citation>
    <scope>NUCLEOTIDE SEQUENCE</scope>
    <source>
        <strain evidence="3">ZCY122</strain>
    </source>
</reference>
<organismHost>
    <name type="scientific">Bandicota bengalensis</name>
    <name type="common">lesser bandicoot rat</name>
    <dbReference type="NCBI Taxonomy" id="69079"/>
</organismHost>
<organismHost>
    <name type="scientific">Saimiri</name>
    <name type="common">squirrel monkeys</name>
    <dbReference type="NCBI Taxonomy" id="9520"/>
</organismHost>
<organismHost>
    <name type="scientific">Homo sapiens</name>
    <name type="common">Human</name>
    <dbReference type="NCBI Taxonomy" id="9606"/>
</organismHost>
<dbReference type="EMBL" id="EU107454">
    <property type="protein sequence ID" value="ABV64819.1"/>
    <property type="molecule type" value="Genomic_RNA"/>
</dbReference>